<proteinExistence type="predicted"/>
<reference evidence="2" key="1">
    <citation type="submission" date="2018-09" db="EMBL/GenBank/DDBJ databases">
        <authorList>
            <person name="Ashton P.M."/>
            <person name="Dallman T."/>
            <person name="Nair S."/>
            <person name="De Pinna E."/>
            <person name="Peters T."/>
            <person name="Grant K."/>
        </authorList>
    </citation>
    <scope>NUCLEOTIDE SEQUENCE [LARGE SCALE GENOMIC DNA]</scope>
    <source>
        <strain evidence="2">598938</strain>
    </source>
</reference>
<evidence type="ECO:0008006" key="3">
    <source>
        <dbReference type="Google" id="ProtNLM"/>
    </source>
</evidence>
<dbReference type="InterPro" id="IPR022304">
    <property type="entry name" value="ICE_PFGI_1_ParB"/>
</dbReference>
<evidence type="ECO:0000313" key="2">
    <source>
        <dbReference type="EMBL" id="MML53807.1"/>
    </source>
</evidence>
<comment type="caution">
    <text evidence="2">The sequence shown here is derived from an EMBL/GenBank/DDBJ whole genome shotgun (WGS) entry which is preliminary data.</text>
</comment>
<name>A0A403QGD3_SALET</name>
<gene>
    <name evidence="2" type="ORF">D7N80_10875</name>
</gene>
<evidence type="ECO:0000256" key="1">
    <source>
        <dbReference type="SAM" id="MobiDB-lite"/>
    </source>
</evidence>
<accession>A0A403QGD3</accession>
<dbReference type="NCBIfam" id="TIGR03764">
    <property type="entry name" value="ICE_PFGI_1_parB"/>
    <property type="match status" value="1"/>
</dbReference>
<dbReference type="AlphaFoldDB" id="A0A403QGD3"/>
<dbReference type="InterPro" id="IPR036086">
    <property type="entry name" value="ParB/Sulfiredoxin_sf"/>
</dbReference>
<protein>
    <recommendedName>
        <fullName evidence="3">Chromosome partitioning protein ParB</fullName>
    </recommendedName>
</protein>
<feature type="region of interest" description="Disordered" evidence="1">
    <location>
        <begin position="329"/>
        <end position="352"/>
    </location>
</feature>
<dbReference type="Proteomes" id="UP000885348">
    <property type="component" value="Unassembled WGS sequence"/>
</dbReference>
<sequence>MAKTNLLDLGAALLQGAREPQSAPSPVIMPTSEMPLILTLDEVAPNPDNPRTTRNPKYDEIKDSIRSRGLDTVPKVTKNPDIPGAPYIFSDGGNTRYSVLRELYAETGDEHFYRFHVLFKPWPGRLKCLVGHLAENDVRGDLTFIDKALGIRKARAIHEETLGRSVTLRELSELLRLEGYPIDYSLISRMEHTVKYLYPYLPGLLASGLGRPQILELLSIRAEVEKVWKQYSRETLDNLTLVFGEVCWQFDDPELYSIEMFRDELIGSLVKALPHPSLNYDRWLIELDPKTQNQRALFGAPEPVAEHLILADQQAWQEGDVQNEAVVRAGTQPPEPGADGDTDPISAGSPGGAVAVPSPVAVSDRGEIQPDILGGPDVLSGEFMPSGVEDDDTDDAAFSSVYAQGNAGAAVAAGAGVTAFSQAAGAAVTVASAVGAGGDVISGSNIFPFRDDDNTAGMPAGPLLSAIPPSSVAFADTGLEPVSDIWAIPALQDDIEHLQDMAYRLVFEIAEAMGCEDNVREDNRPGSAGFAVSPHGNEFVLFLAGLSGELPNKQFNMFMFCLNFFGSQSPSDTPVFDDIHVVKTMRLIRVIRRLRELQRLQTVTGDEGRTLQ</sequence>
<dbReference type="SUPFAM" id="SSF110849">
    <property type="entry name" value="ParB/Sulfiredoxin"/>
    <property type="match status" value="1"/>
</dbReference>
<organism evidence="2">
    <name type="scientific">Salmonella enterica I</name>
    <dbReference type="NCBI Taxonomy" id="59201"/>
    <lineage>
        <taxon>Bacteria</taxon>
        <taxon>Pseudomonadati</taxon>
        <taxon>Pseudomonadota</taxon>
        <taxon>Gammaproteobacteria</taxon>
        <taxon>Enterobacterales</taxon>
        <taxon>Enterobacteriaceae</taxon>
        <taxon>Salmonella</taxon>
    </lineage>
</organism>
<dbReference type="EMBL" id="RVVJ01000011">
    <property type="protein sequence ID" value="MML53807.1"/>
    <property type="molecule type" value="Genomic_DNA"/>
</dbReference>